<gene>
    <name evidence="10" type="ORF">PITC_061040</name>
</gene>
<evidence type="ECO:0000313" key="11">
    <source>
        <dbReference type="Proteomes" id="UP000030104"/>
    </source>
</evidence>
<evidence type="ECO:0000313" key="10">
    <source>
        <dbReference type="EMBL" id="KGO77923.1"/>
    </source>
</evidence>
<comment type="similarity">
    <text evidence="3">Belongs to the KXD1 family.</text>
</comment>
<dbReference type="EMBL" id="JQGA01000087">
    <property type="protein sequence ID" value="KGO77923.1"/>
    <property type="molecule type" value="Genomic_DNA"/>
</dbReference>
<protein>
    <recommendedName>
        <fullName evidence="4">Biogenesis of lysosome-related organelles complex 1 subunit KXD1</fullName>
    </recommendedName>
    <alternativeName>
        <fullName evidence="7">KxDL homolog</fullName>
    </alternativeName>
</protein>
<dbReference type="GO" id="GO:0031083">
    <property type="term" value="C:BLOC-1 complex"/>
    <property type="evidence" value="ECO:0007669"/>
    <property type="project" value="TreeGrafter"/>
</dbReference>
<name>A0A0A2LFD6_PENIT</name>
<dbReference type="PANTHER" id="PTHR37787">
    <property type="entry name" value="BIOGENESIS OF LYSOSOME-RELATED ORGANELLES COMPLEX 1 SUBUNIT KXD1"/>
    <property type="match status" value="1"/>
</dbReference>
<evidence type="ECO:0000256" key="6">
    <source>
        <dbReference type="ARBA" id="ARBA00022753"/>
    </source>
</evidence>
<dbReference type="PhylomeDB" id="A0A0A2LFD6"/>
<keyword evidence="6" id="KW-0967">Endosome</keyword>
<dbReference type="InterPro" id="IPR051390">
    <property type="entry name" value="BLOC-1_subunit_KXD1"/>
</dbReference>
<dbReference type="Pfam" id="PF10241">
    <property type="entry name" value="KxDL"/>
    <property type="match status" value="1"/>
</dbReference>
<comment type="caution">
    <text evidence="10">The sequence shown here is derived from an EMBL/GenBank/DDBJ whole genome shotgun (WGS) entry which is preliminary data.</text>
</comment>
<evidence type="ECO:0000256" key="4">
    <source>
        <dbReference type="ARBA" id="ARBA00016207"/>
    </source>
</evidence>
<feature type="compositionally biased region" description="Low complexity" evidence="8">
    <location>
        <begin position="42"/>
        <end position="56"/>
    </location>
</feature>
<accession>A0A0A2LFD6</accession>
<evidence type="ECO:0000256" key="8">
    <source>
        <dbReference type="SAM" id="MobiDB-lite"/>
    </source>
</evidence>
<comment type="subcellular location">
    <subcellularLocation>
        <location evidence="2">Endosome</location>
    </subcellularLocation>
</comment>
<dbReference type="OrthoDB" id="4089816at2759"/>
<evidence type="ECO:0000256" key="5">
    <source>
        <dbReference type="ARBA" id="ARBA00022448"/>
    </source>
</evidence>
<dbReference type="PANTHER" id="PTHR37787:SF1">
    <property type="entry name" value="BIOGENESIS OF LYSOSOME-RELATED ORGANELLES COMPLEX 1 SUBUNIT KXD1"/>
    <property type="match status" value="1"/>
</dbReference>
<dbReference type="AlphaFoldDB" id="A0A0A2LFD6"/>
<evidence type="ECO:0000256" key="1">
    <source>
        <dbReference type="ARBA" id="ARBA00002069"/>
    </source>
</evidence>
<reference evidence="10 11" key="1">
    <citation type="journal article" date="2015" name="Mol. Plant Microbe Interact.">
        <title>Genome, transcriptome, and functional analyses of Penicillium expansum provide new insights into secondary metabolism and pathogenicity.</title>
        <authorList>
            <person name="Ballester A.R."/>
            <person name="Marcet-Houben M."/>
            <person name="Levin E."/>
            <person name="Sela N."/>
            <person name="Selma-Lazaro C."/>
            <person name="Carmona L."/>
            <person name="Wisniewski M."/>
            <person name="Droby S."/>
            <person name="Gonzalez-Candelas L."/>
            <person name="Gabaldon T."/>
        </authorList>
    </citation>
    <scope>NUCLEOTIDE SEQUENCE [LARGE SCALE GENOMIC DNA]</scope>
    <source>
        <strain evidence="10 11">PHI-1</strain>
    </source>
</reference>
<proteinExistence type="inferred from homology"/>
<keyword evidence="5" id="KW-0813">Transport</keyword>
<dbReference type="GO" id="GO:0005768">
    <property type="term" value="C:endosome"/>
    <property type="evidence" value="ECO:0007669"/>
    <property type="project" value="UniProtKB-SubCell"/>
</dbReference>
<evidence type="ECO:0000256" key="3">
    <source>
        <dbReference type="ARBA" id="ARBA00005913"/>
    </source>
</evidence>
<dbReference type="OMA" id="SIHPDEY"/>
<feature type="domain" description="KxDL" evidence="9">
    <location>
        <begin position="83"/>
        <end position="155"/>
    </location>
</feature>
<evidence type="ECO:0000256" key="2">
    <source>
        <dbReference type="ARBA" id="ARBA00004177"/>
    </source>
</evidence>
<dbReference type="HOGENOM" id="CLU_087050_0_1_1"/>
<feature type="region of interest" description="Disordered" evidence="8">
    <location>
        <begin position="204"/>
        <end position="226"/>
    </location>
</feature>
<dbReference type="InterPro" id="IPR019371">
    <property type="entry name" value="KxDL_dom"/>
</dbReference>
<keyword evidence="11" id="KW-1185">Reference proteome</keyword>
<dbReference type="GO" id="GO:0007032">
    <property type="term" value="P:endosome organization"/>
    <property type="evidence" value="ECO:0007669"/>
    <property type="project" value="TreeGrafter"/>
</dbReference>
<comment type="function">
    <text evidence="1">Component of the biogenesis of lysosome-related organelles complex-1 (BLOC-1) involved in endosomal cargo sorting.</text>
</comment>
<feature type="region of interest" description="Disordered" evidence="8">
    <location>
        <begin position="22"/>
        <end position="56"/>
    </location>
</feature>
<evidence type="ECO:0000256" key="7">
    <source>
        <dbReference type="ARBA" id="ARBA00029808"/>
    </source>
</evidence>
<dbReference type="GO" id="GO:0032880">
    <property type="term" value="P:regulation of protein localization"/>
    <property type="evidence" value="ECO:0007669"/>
    <property type="project" value="TreeGrafter"/>
</dbReference>
<organism evidence="10 11">
    <name type="scientific">Penicillium italicum</name>
    <name type="common">Blue mold</name>
    <dbReference type="NCBI Taxonomy" id="40296"/>
    <lineage>
        <taxon>Eukaryota</taxon>
        <taxon>Fungi</taxon>
        <taxon>Dikarya</taxon>
        <taxon>Ascomycota</taxon>
        <taxon>Pezizomycotina</taxon>
        <taxon>Eurotiomycetes</taxon>
        <taxon>Eurotiomycetidae</taxon>
        <taxon>Eurotiales</taxon>
        <taxon>Aspergillaceae</taxon>
        <taxon>Penicillium</taxon>
    </lineage>
</organism>
<dbReference type="Proteomes" id="UP000030104">
    <property type="component" value="Unassembled WGS sequence"/>
</dbReference>
<sequence length="226" mass="24722">MATQRHYYQPAAYPYHHAPSKAPAPASLYPISRVSGSPPDFSDASTTAGSRSSGGLTFSSAGEYDSSFASYSGVDVVDVLSDRLQDAFDPTPLDKGLARQAQTSGQLNAKQQELLELQALAQRRLKGVRANFSEGLKTARETKRDLEWTQKRVSSAPLRDRGFPLRRVSLARARRSAALSAALAPMGWASRRLTHVAGNSALKAKAENAHPDEYRRSSKKYAYDDY</sequence>
<evidence type="ECO:0000259" key="9">
    <source>
        <dbReference type="Pfam" id="PF10241"/>
    </source>
</evidence>